<evidence type="ECO:0000259" key="1">
    <source>
        <dbReference type="PROSITE" id="PS51819"/>
    </source>
</evidence>
<keyword evidence="3" id="KW-1185">Reference proteome</keyword>
<dbReference type="InterPro" id="IPR004360">
    <property type="entry name" value="Glyas_Fos-R_dOase_dom"/>
</dbReference>
<sequence length="127" mass="14298">MDLNQVTLNVTDFDEAVAFYRLLGLKLIVSSRGEYARFELPSGSTTLSLHLSTTPTTNGPTIYFECDDVDARYTALCAAGVTFDSAPQDENWRWREARFRDPSGNALCLYHAGQDRRFPPWRVESVG</sequence>
<dbReference type="PANTHER" id="PTHR36503">
    <property type="entry name" value="BLR2520 PROTEIN"/>
    <property type="match status" value="1"/>
</dbReference>
<feature type="domain" description="VOC" evidence="1">
    <location>
        <begin position="2"/>
        <end position="112"/>
    </location>
</feature>
<name>A0A975JU79_9MYCO</name>
<dbReference type="EMBL" id="CP046600">
    <property type="protein sequence ID" value="QUR65790.1"/>
    <property type="molecule type" value="Genomic_DNA"/>
</dbReference>
<dbReference type="Proteomes" id="UP000682202">
    <property type="component" value="Chromosome"/>
</dbReference>
<reference evidence="2" key="1">
    <citation type="submission" date="2019-12" db="EMBL/GenBank/DDBJ databases">
        <title>Mycobacterium spongiae sp. nov.</title>
        <authorList>
            <person name="Stinear T."/>
        </authorList>
    </citation>
    <scope>NUCLEOTIDE SEQUENCE</scope>
    <source>
        <strain evidence="2">FSD4b-SM</strain>
    </source>
</reference>
<dbReference type="Pfam" id="PF00903">
    <property type="entry name" value="Glyoxalase"/>
    <property type="match status" value="1"/>
</dbReference>
<dbReference type="RefSeq" id="WP_211697189.1">
    <property type="nucleotide sequence ID" value="NZ_CP046600.1"/>
</dbReference>
<dbReference type="InterPro" id="IPR029068">
    <property type="entry name" value="Glyas_Bleomycin-R_OHBP_Dase"/>
</dbReference>
<dbReference type="InterPro" id="IPR037523">
    <property type="entry name" value="VOC_core"/>
</dbReference>
<evidence type="ECO:0000313" key="3">
    <source>
        <dbReference type="Proteomes" id="UP000682202"/>
    </source>
</evidence>
<evidence type="ECO:0000313" key="2">
    <source>
        <dbReference type="EMBL" id="QUR65790.1"/>
    </source>
</evidence>
<dbReference type="AlphaFoldDB" id="A0A975JU79"/>
<dbReference type="PANTHER" id="PTHR36503:SF3">
    <property type="entry name" value="BLR0126 PROTEIN"/>
    <property type="match status" value="1"/>
</dbReference>
<dbReference type="SUPFAM" id="SSF54593">
    <property type="entry name" value="Glyoxalase/Bleomycin resistance protein/Dihydroxybiphenyl dioxygenase"/>
    <property type="match status" value="1"/>
</dbReference>
<protein>
    <submittedName>
        <fullName evidence="2">VOC family protein</fullName>
    </submittedName>
</protein>
<dbReference type="PROSITE" id="PS51819">
    <property type="entry name" value="VOC"/>
    <property type="match status" value="1"/>
</dbReference>
<dbReference type="KEGG" id="mspg:F6B93_00675"/>
<organism evidence="2 3">
    <name type="scientific">Mycobacterium spongiae</name>
    <dbReference type="NCBI Taxonomy" id="886343"/>
    <lineage>
        <taxon>Bacteria</taxon>
        <taxon>Bacillati</taxon>
        <taxon>Actinomycetota</taxon>
        <taxon>Actinomycetes</taxon>
        <taxon>Mycobacteriales</taxon>
        <taxon>Mycobacteriaceae</taxon>
        <taxon>Mycobacterium</taxon>
    </lineage>
</organism>
<dbReference type="Gene3D" id="3.10.180.10">
    <property type="entry name" value="2,3-Dihydroxybiphenyl 1,2-Dioxygenase, domain 1"/>
    <property type="match status" value="1"/>
</dbReference>
<accession>A0A975JU79</accession>
<proteinExistence type="predicted"/>
<gene>
    <name evidence="2" type="ORF">F6B93_00675</name>
</gene>